<organism evidence="2 3">
    <name type="scientific">Bosea psychrotolerans</name>
    <dbReference type="NCBI Taxonomy" id="1871628"/>
    <lineage>
        <taxon>Bacteria</taxon>
        <taxon>Pseudomonadati</taxon>
        <taxon>Pseudomonadota</taxon>
        <taxon>Alphaproteobacteria</taxon>
        <taxon>Hyphomicrobiales</taxon>
        <taxon>Boseaceae</taxon>
        <taxon>Bosea</taxon>
    </lineage>
</organism>
<keyword evidence="1" id="KW-1133">Transmembrane helix</keyword>
<sequence>MVRGFGKKDDAIPHNGIAREASSRGLSETVFADPVVGGRARLTTSTLTAIILPATNELIAVTGHCRSFPPDRRKGSKVMKRLLALVTILGGVLPVQAAEPFPVAQRAASFATAGGPTFSFTGYGWASALHGRASTLPPLPAAKVDLSFPDILKDFNGGLMGVAEMRLGNWGFIADAMFSQVTSGAALPGPYFSSVKLRSQTLTLQATALYRLYSDASFDFDLGAGLRFWNLDNRLKIGPGALNFAIEHSEAENWLDPVLAARLIARLGGPWSVTLIGDVGGFDVGSRLTWQALGTVNYRWNENWVFHAGYRALHVDYSKGRFLYDTTMHGPILATTYRF</sequence>
<dbReference type="SUPFAM" id="SSF56925">
    <property type="entry name" value="OMPA-like"/>
    <property type="match status" value="1"/>
</dbReference>
<protein>
    <recommendedName>
        <fullName evidence="4">Opacity protein-like surface antigen</fullName>
    </recommendedName>
</protein>
<dbReference type="EMBL" id="PQFZ01000022">
    <property type="protein sequence ID" value="POR46807.1"/>
    <property type="molecule type" value="Genomic_DNA"/>
</dbReference>
<evidence type="ECO:0008006" key="4">
    <source>
        <dbReference type="Google" id="ProtNLM"/>
    </source>
</evidence>
<evidence type="ECO:0000313" key="3">
    <source>
        <dbReference type="Proteomes" id="UP000236919"/>
    </source>
</evidence>
<gene>
    <name evidence="2" type="ORF">CYD53_12247</name>
</gene>
<dbReference type="Proteomes" id="UP000236919">
    <property type="component" value="Unassembled WGS sequence"/>
</dbReference>
<proteinExistence type="predicted"/>
<keyword evidence="1" id="KW-0812">Transmembrane</keyword>
<dbReference type="RefSeq" id="WP_210202431.1">
    <property type="nucleotide sequence ID" value="NZ_PQFZ01000022.1"/>
</dbReference>
<accession>A0A2S4LWI4</accession>
<evidence type="ECO:0000256" key="1">
    <source>
        <dbReference type="SAM" id="Phobius"/>
    </source>
</evidence>
<keyword evidence="3" id="KW-1185">Reference proteome</keyword>
<comment type="caution">
    <text evidence="2">The sequence shown here is derived from an EMBL/GenBank/DDBJ whole genome shotgun (WGS) entry which is preliminary data.</text>
</comment>
<keyword evidence="1" id="KW-0472">Membrane</keyword>
<dbReference type="AlphaFoldDB" id="A0A2S4LWI4"/>
<dbReference type="InterPro" id="IPR011250">
    <property type="entry name" value="OMP/PagP_B-barrel"/>
</dbReference>
<feature type="transmembrane region" description="Helical" evidence="1">
    <location>
        <begin position="82"/>
        <end position="98"/>
    </location>
</feature>
<reference evidence="2 3" key="1">
    <citation type="submission" date="2018-01" db="EMBL/GenBank/DDBJ databases">
        <title>Genomic Encyclopedia of Type Strains, Phase III (KMG-III): the genomes of soil and plant-associated and newly described type strains.</title>
        <authorList>
            <person name="Whitman W."/>
        </authorList>
    </citation>
    <scope>NUCLEOTIDE SEQUENCE [LARGE SCALE GENOMIC DNA]</scope>
    <source>
        <strain evidence="2 3">1131</strain>
    </source>
</reference>
<name>A0A2S4LWI4_9HYPH</name>
<evidence type="ECO:0000313" key="2">
    <source>
        <dbReference type="EMBL" id="POR46807.1"/>
    </source>
</evidence>